<protein>
    <submittedName>
        <fullName evidence="1">Uncharacterized protein</fullName>
    </submittedName>
</protein>
<evidence type="ECO:0000313" key="1">
    <source>
        <dbReference type="EMBL" id="KIY68558.1"/>
    </source>
</evidence>
<sequence>MSSLLMRIPKRNRIVRASRDGAAAGVQCVMAFGIMSDLLVEVLEGYGVVCTAGDGALAERVVSIIIL</sequence>
<reference evidence="1 2" key="1">
    <citation type="journal article" date="2015" name="Fungal Genet. Biol.">
        <title>Evolution of novel wood decay mechanisms in Agaricales revealed by the genome sequences of Fistulina hepatica and Cylindrobasidium torrendii.</title>
        <authorList>
            <person name="Floudas D."/>
            <person name="Held B.W."/>
            <person name="Riley R."/>
            <person name="Nagy L.G."/>
            <person name="Koehler G."/>
            <person name="Ransdell A.S."/>
            <person name="Younus H."/>
            <person name="Chow J."/>
            <person name="Chiniquy J."/>
            <person name="Lipzen A."/>
            <person name="Tritt A."/>
            <person name="Sun H."/>
            <person name="Haridas S."/>
            <person name="LaButti K."/>
            <person name="Ohm R.A."/>
            <person name="Kues U."/>
            <person name="Blanchette R.A."/>
            <person name="Grigoriev I.V."/>
            <person name="Minto R.E."/>
            <person name="Hibbett D.S."/>
        </authorList>
    </citation>
    <scope>NUCLEOTIDE SEQUENCE [LARGE SCALE GENOMIC DNA]</scope>
    <source>
        <strain evidence="1 2">FP15055 ss-10</strain>
    </source>
</reference>
<name>A0A0D7BDH2_9AGAR</name>
<proteinExistence type="predicted"/>
<organism evidence="1 2">
    <name type="scientific">Cylindrobasidium torrendii FP15055 ss-10</name>
    <dbReference type="NCBI Taxonomy" id="1314674"/>
    <lineage>
        <taxon>Eukaryota</taxon>
        <taxon>Fungi</taxon>
        <taxon>Dikarya</taxon>
        <taxon>Basidiomycota</taxon>
        <taxon>Agaricomycotina</taxon>
        <taxon>Agaricomycetes</taxon>
        <taxon>Agaricomycetidae</taxon>
        <taxon>Agaricales</taxon>
        <taxon>Marasmiineae</taxon>
        <taxon>Physalacriaceae</taxon>
        <taxon>Cylindrobasidium</taxon>
    </lineage>
</organism>
<dbReference type="AlphaFoldDB" id="A0A0D7BDH2"/>
<keyword evidence="2" id="KW-1185">Reference proteome</keyword>
<evidence type="ECO:0000313" key="2">
    <source>
        <dbReference type="Proteomes" id="UP000054007"/>
    </source>
</evidence>
<accession>A0A0D7BDH2</accession>
<gene>
    <name evidence="1" type="ORF">CYLTODRAFT_421495</name>
</gene>
<feature type="non-terminal residue" evidence="1">
    <location>
        <position position="67"/>
    </location>
</feature>
<dbReference type="Proteomes" id="UP000054007">
    <property type="component" value="Unassembled WGS sequence"/>
</dbReference>
<dbReference type="EMBL" id="KN880500">
    <property type="protein sequence ID" value="KIY68558.1"/>
    <property type="molecule type" value="Genomic_DNA"/>
</dbReference>